<reference evidence="4" key="2">
    <citation type="submission" date="2020-09" db="EMBL/GenBank/DDBJ databases">
        <authorList>
            <person name="Sun Q."/>
            <person name="Zhou Y."/>
        </authorList>
    </citation>
    <scope>NUCLEOTIDE SEQUENCE</scope>
    <source>
        <strain evidence="4">CGMCC 1.15794</strain>
    </source>
</reference>
<dbReference type="RefSeq" id="WP_188755476.1">
    <property type="nucleotide sequence ID" value="NZ_BMJY01000004.1"/>
</dbReference>
<dbReference type="Proteomes" id="UP000657592">
    <property type="component" value="Unassembled WGS sequence"/>
</dbReference>
<evidence type="ECO:0000313" key="4">
    <source>
        <dbReference type="EMBL" id="GGH40878.1"/>
    </source>
</evidence>
<dbReference type="SUPFAM" id="SSF51126">
    <property type="entry name" value="Pectin lyase-like"/>
    <property type="match status" value="1"/>
</dbReference>
<comment type="caution">
    <text evidence="4">The sequence shown here is derived from an EMBL/GenBank/DDBJ whole genome shotgun (WGS) entry which is preliminary data.</text>
</comment>
<evidence type="ECO:0000256" key="1">
    <source>
        <dbReference type="SAM" id="MobiDB-lite"/>
    </source>
</evidence>
<feature type="region of interest" description="Disordered" evidence="1">
    <location>
        <begin position="397"/>
        <end position="447"/>
    </location>
</feature>
<dbReference type="InterPro" id="IPR006626">
    <property type="entry name" value="PbH1"/>
</dbReference>
<keyword evidence="5" id="KW-1185">Reference proteome</keyword>
<name>A0A917IFE1_9MICO</name>
<dbReference type="Gene3D" id="2.160.20.10">
    <property type="entry name" value="Single-stranded right-handed beta-helix, Pectin lyase-like"/>
    <property type="match status" value="1"/>
</dbReference>
<reference evidence="4" key="1">
    <citation type="journal article" date="2014" name="Int. J. Syst. Evol. Microbiol.">
        <title>Complete genome sequence of Corynebacterium casei LMG S-19264T (=DSM 44701T), isolated from a smear-ripened cheese.</title>
        <authorList>
            <consortium name="US DOE Joint Genome Institute (JGI-PGF)"/>
            <person name="Walter F."/>
            <person name="Albersmeier A."/>
            <person name="Kalinowski J."/>
            <person name="Ruckert C."/>
        </authorList>
    </citation>
    <scope>NUCLEOTIDE SEQUENCE</scope>
    <source>
        <strain evidence="4">CGMCC 1.15794</strain>
    </source>
</reference>
<organism evidence="4 5">
    <name type="scientific">Microbacterium album</name>
    <dbReference type="NCBI Taxonomy" id="2053191"/>
    <lineage>
        <taxon>Bacteria</taxon>
        <taxon>Bacillati</taxon>
        <taxon>Actinomycetota</taxon>
        <taxon>Actinomycetes</taxon>
        <taxon>Micrococcales</taxon>
        <taxon>Microbacteriaceae</taxon>
        <taxon>Microbacterium</taxon>
    </lineage>
</organism>
<sequence length="447" mass="45602">MPRELPPFRRALLAAMTCALTAGLLVGCGAQAPEEAPTVVRVPADAATISEAVAAVAEDGLVLVSPGVYEEEVLIDTPGITLRGLDRDETVVDGGGMRPFGVVAIADGVSVENLTVTGATFYGVLVTGLHDENGPTAHGGDGYSTFDPEQFPPLERFSISHVTAYNNGLYGLYAFNARHGVIRDSYASGSADSGIYVGQCRECDILVTGNVAENNAVGFENANASDSVYVVGNRFSGNRVGMTFLSNYQEAFVPQRGNVVAGNVVSGNAEAESPAHAEGGFGIGIGIGAGTENEFLANRIEDNPVAGVLLSSTEDLAPLGNALRGSLFGGNGVDIANVASDRAPARGTCLDGDAVTTLPEVLASELVAGCAPDATDAAPQTSTASAELPAVDVPPGMSFLRVPAPPSQPGVADPEAPARTLPSTIGAPELGDIAVPDAGLLADRSRR</sequence>
<gene>
    <name evidence="4" type="ORF">GCM10010921_13110</name>
</gene>
<feature type="signal peptide" evidence="2">
    <location>
        <begin position="1"/>
        <end position="32"/>
    </location>
</feature>
<dbReference type="InterPro" id="IPR039448">
    <property type="entry name" value="Beta_helix"/>
</dbReference>
<dbReference type="InterPro" id="IPR011050">
    <property type="entry name" value="Pectin_lyase_fold/virulence"/>
</dbReference>
<protein>
    <recommendedName>
        <fullName evidence="3">Right handed beta helix domain-containing protein</fullName>
    </recommendedName>
</protein>
<dbReference type="PROSITE" id="PS51257">
    <property type="entry name" value="PROKAR_LIPOPROTEIN"/>
    <property type="match status" value="1"/>
</dbReference>
<accession>A0A917IFE1</accession>
<proteinExistence type="predicted"/>
<dbReference type="InterPro" id="IPR012334">
    <property type="entry name" value="Pectin_lyas_fold"/>
</dbReference>
<evidence type="ECO:0000313" key="5">
    <source>
        <dbReference type="Proteomes" id="UP000657592"/>
    </source>
</evidence>
<dbReference type="SMART" id="SM00710">
    <property type="entry name" value="PbH1"/>
    <property type="match status" value="7"/>
</dbReference>
<keyword evidence="2" id="KW-0732">Signal</keyword>
<dbReference type="AlphaFoldDB" id="A0A917IFE1"/>
<evidence type="ECO:0000256" key="2">
    <source>
        <dbReference type="SAM" id="SignalP"/>
    </source>
</evidence>
<feature type="domain" description="Right handed beta helix" evidence="3">
    <location>
        <begin position="157"/>
        <end position="315"/>
    </location>
</feature>
<evidence type="ECO:0000259" key="3">
    <source>
        <dbReference type="Pfam" id="PF13229"/>
    </source>
</evidence>
<dbReference type="Pfam" id="PF13229">
    <property type="entry name" value="Beta_helix"/>
    <property type="match status" value="1"/>
</dbReference>
<dbReference type="EMBL" id="BMJY01000004">
    <property type="protein sequence ID" value="GGH40878.1"/>
    <property type="molecule type" value="Genomic_DNA"/>
</dbReference>
<feature type="chain" id="PRO_5037526141" description="Right handed beta helix domain-containing protein" evidence="2">
    <location>
        <begin position="33"/>
        <end position="447"/>
    </location>
</feature>